<dbReference type="InterPro" id="IPR005493">
    <property type="entry name" value="RraA/RraA-like"/>
</dbReference>
<dbReference type="Proteomes" id="UP000028725">
    <property type="component" value="Unassembled WGS sequence"/>
</dbReference>
<keyword evidence="6 10" id="KW-0456">Lyase</keyword>
<evidence type="ECO:0000256" key="8">
    <source>
        <dbReference type="ARBA" id="ARBA00047973"/>
    </source>
</evidence>
<sequence>MEQSTCDLSDAYGEQARVLPPLFRNFGGKRRFQGPVVTVKCFEDNSRVKELVGTLGEGRVLVVDGGGSQRYALMGDMLAQQALGHGWAGVVIFGCVRDTAVLETLDLGIRALGVTPRRSLKNGEGQVNVPLEIAGTRCNPGDMLFADEDGVLLIDPAVLAAKKG</sequence>
<dbReference type="PATRIC" id="fig|394096.3.peg.4072"/>
<protein>
    <recommendedName>
        <fullName evidence="10">4-hydroxy-4-methyl-2-oxoglutarate aldolase</fullName>
        <shortName evidence="10">HMG aldolase</shortName>
        <ecNumber evidence="10">4.1.1.112</ecNumber>
        <ecNumber evidence="10">4.1.3.17</ecNumber>
    </recommendedName>
    <alternativeName>
        <fullName evidence="10">Oxaloacetate decarboxylase</fullName>
    </alternativeName>
</protein>
<comment type="function">
    <text evidence="7 10">Catalyzes the aldol cleavage of 4-hydroxy-4-methyl-2-oxoglutarate (HMG) into 2 molecules of pyruvate. Also contains a secondary oxaloacetate (OAA) decarboxylase activity due to the common pyruvate enolate transition state formed following C-C bond cleavage in the retro-aldol and decarboxylation reactions.</text>
</comment>
<evidence type="ECO:0000256" key="7">
    <source>
        <dbReference type="ARBA" id="ARBA00025046"/>
    </source>
</evidence>
<evidence type="ECO:0000256" key="10">
    <source>
        <dbReference type="RuleBase" id="RU004338"/>
    </source>
</evidence>
<dbReference type="PANTHER" id="PTHR33254:SF4">
    <property type="entry name" value="4-HYDROXY-4-METHYL-2-OXOGLUTARATE ALDOLASE 3-RELATED"/>
    <property type="match status" value="1"/>
</dbReference>
<gene>
    <name evidence="11" type="ORF">DB31_8033</name>
</gene>
<comment type="similarity">
    <text evidence="3 10">Belongs to the class II aldolase/RraA-like family.</text>
</comment>
<evidence type="ECO:0000256" key="6">
    <source>
        <dbReference type="ARBA" id="ARBA00023239"/>
    </source>
</evidence>
<dbReference type="AlphaFoldDB" id="A0A085WIN7"/>
<dbReference type="EMBL" id="JMCB01000007">
    <property type="protein sequence ID" value="KFE67550.1"/>
    <property type="molecule type" value="Genomic_DNA"/>
</dbReference>
<evidence type="ECO:0000313" key="11">
    <source>
        <dbReference type="EMBL" id="KFE67550.1"/>
    </source>
</evidence>
<evidence type="ECO:0000256" key="9">
    <source>
        <dbReference type="PIRSR" id="PIRSR605493-1"/>
    </source>
</evidence>
<feature type="binding site" evidence="9">
    <location>
        <begin position="75"/>
        <end position="78"/>
    </location>
    <ligand>
        <name>substrate</name>
    </ligand>
</feature>
<dbReference type="GO" id="GO:0008428">
    <property type="term" value="F:ribonuclease inhibitor activity"/>
    <property type="evidence" value="ECO:0007669"/>
    <property type="project" value="InterPro"/>
</dbReference>
<dbReference type="GO" id="GO:0047443">
    <property type="term" value="F:4-hydroxy-4-methyl-2-oxoglutarate aldolase activity"/>
    <property type="evidence" value="ECO:0007669"/>
    <property type="project" value="UniProtKB-EC"/>
</dbReference>
<reference evidence="11 12" key="1">
    <citation type="submission" date="2014-04" db="EMBL/GenBank/DDBJ databases">
        <title>Genome assembly of Hyalangium minutum DSM 14724.</title>
        <authorList>
            <person name="Sharma G."/>
            <person name="Subramanian S."/>
        </authorList>
    </citation>
    <scope>NUCLEOTIDE SEQUENCE [LARGE SCALE GENOMIC DNA]</scope>
    <source>
        <strain evidence="11 12">DSM 14724</strain>
    </source>
</reference>
<accession>A0A085WIN7</accession>
<evidence type="ECO:0000256" key="4">
    <source>
        <dbReference type="ARBA" id="ARBA00011233"/>
    </source>
</evidence>
<dbReference type="InterPro" id="IPR036704">
    <property type="entry name" value="RraA/RraA-like_sf"/>
</dbReference>
<organism evidence="11 12">
    <name type="scientific">Hyalangium minutum</name>
    <dbReference type="NCBI Taxonomy" id="394096"/>
    <lineage>
        <taxon>Bacteria</taxon>
        <taxon>Pseudomonadati</taxon>
        <taxon>Myxococcota</taxon>
        <taxon>Myxococcia</taxon>
        <taxon>Myxococcales</taxon>
        <taxon>Cystobacterineae</taxon>
        <taxon>Archangiaceae</taxon>
        <taxon>Hyalangium</taxon>
    </lineage>
</organism>
<dbReference type="RefSeq" id="WP_044190276.1">
    <property type="nucleotide sequence ID" value="NZ_JMCB01000007.1"/>
</dbReference>
<dbReference type="Pfam" id="PF03737">
    <property type="entry name" value="RraA-like"/>
    <property type="match status" value="1"/>
</dbReference>
<dbReference type="PANTHER" id="PTHR33254">
    <property type="entry name" value="4-HYDROXY-4-METHYL-2-OXOGLUTARATE ALDOLASE 3-RELATED"/>
    <property type="match status" value="1"/>
</dbReference>
<comment type="subunit">
    <text evidence="4 10">Homotrimer.</text>
</comment>
<feature type="binding site" evidence="9">
    <location>
        <position position="98"/>
    </location>
    <ligand>
        <name>Mg(2+)</name>
        <dbReference type="ChEBI" id="CHEBI:18420"/>
    </ligand>
</feature>
<feature type="binding site" evidence="9">
    <location>
        <position position="97"/>
    </location>
    <ligand>
        <name>substrate</name>
    </ligand>
</feature>
<evidence type="ECO:0000256" key="1">
    <source>
        <dbReference type="ARBA" id="ARBA00001342"/>
    </source>
</evidence>
<dbReference type="NCBIfam" id="TIGR01935">
    <property type="entry name" value="NOT-MenG"/>
    <property type="match status" value="1"/>
</dbReference>
<dbReference type="SUPFAM" id="SSF89562">
    <property type="entry name" value="RraA-like"/>
    <property type="match status" value="1"/>
</dbReference>
<dbReference type="STRING" id="394096.DB31_8033"/>
<dbReference type="GO" id="GO:0046872">
    <property type="term" value="F:metal ion binding"/>
    <property type="evidence" value="ECO:0007669"/>
    <property type="project" value="UniProtKB-KW"/>
</dbReference>
<comment type="catalytic activity">
    <reaction evidence="1 10">
        <text>4-hydroxy-4-methyl-2-oxoglutarate = 2 pyruvate</text>
        <dbReference type="Rhea" id="RHEA:22748"/>
        <dbReference type="ChEBI" id="CHEBI:15361"/>
        <dbReference type="ChEBI" id="CHEBI:58276"/>
        <dbReference type="EC" id="4.1.3.17"/>
    </reaction>
</comment>
<dbReference type="GO" id="GO:0051252">
    <property type="term" value="P:regulation of RNA metabolic process"/>
    <property type="evidence" value="ECO:0007669"/>
    <property type="project" value="InterPro"/>
</dbReference>
<dbReference type="CDD" id="cd16841">
    <property type="entry name" value="RraA_family"/>
    <property type="match status" value="1"/>
</dbReference>
<keyword evidence="12" id="KW-1185">Reference proteome</keyword>
<comment type="cofactor">
    <cofactor evidence="2 10">
        <name>a divalent metal cation</name>
        <dbReference type="ChEBI" id="CHEBI:60240"/>
    </cofactor>
</comment>
<keyword evidence="5 9" id="KW-0479">Metal-binding</keyword>
<dbReference type="EC" id="4.1.3.17" evidence="10"/>
<dbReference type="NCBIfam" id="NF006875">
    <property type="entry name" value="PRK09372.1"/>
    <property type="match status" value="1"/>
</dbReference>
<dbReference type="OrthoDB" id="943692at2"/>
<evidence type="ECO:0000256" key="2">
    <source>
        <dbReference type="ARBA" id="ARBA00001968"/>
    </source>
</evidence>
<dbReference type="GO" id="GO:0008948">
    <property type="term" value="F:oxaloacetate decarboxylase activity"/>
    <property type="evidence" value="ECO:0007669"/>
    <property type="project" value="UniProtKB-EC"/>
</dbReference>
<evidence type="ECO:0000256" key="3">
    <source>
        <dbReference type="ARBA" id="ARBA00008621"/>
    </source>
</evidence>
<comment type="catalytic activity">
    <reaction evidence="8 10">
        <text>oxaloacetate + H(+) = pyruvate + CO2</text>
        <dbReference type="Rhea" id="RHEA:15641"/>
        <dbReference type="ChEBI" id="CHEBI:15361"/>
        <dbReference type="ChEBI" id="CHEBI:15378"/>
        <dbReference type="ChEBI" id="CHEBI:16452"/>
        <dbReference type="ChEBI" id="CHEBI:16526"/>
        <dbReference type="EC" id="4.1.1.112"/>
    </reaction>
</comment>
<evidence type="ECO:0000313" key="12">
    <source>
        <dbReference type="Proteomes" id="UP000028725"/>
    </source>
</evidence>
<proteinExistence type="inferred from homology"/>
<comment type="caution">
    <text evidence="11">The sequence shown here is derived from an EMBL/GenBank/DDBJ whole genome shotgun (WGS) entry which is preliminary data.</text>
</comment>
<keyword evidence="9" id="KW-0460">Magnesium</keyword>
<comment type="cofactor">
    <cofactor evidence="9">
        <name>Mg(2+)</name>
        <dbReference type="ChEBI" id="CHEBI:18420"/>
    </cofactor>
</comment>
<dbReference type="Gene3D" id="3.50.30.40">
    <property type="entry name" value="Ribonuclease E inhibitor RraA/RraA-like"/>
    <property type="match status" value="1"/>
</dbReference>
<dbReference type="EC" id="4.1.1.112" evidence="10"/>
<evidence type="ECO:0000256" key="5">
    <source>
        <dbReference type="ARBA" id="ARBA00022723"/>
    </source>
</evidence>
<dbReference type="InterPro" id="IPR010203">
    <property type="entry name" value="RraA"/>
</dbReference>
<name>A0A085WIN7_9BACT</name>